<comment type="caution">
    <text evidence="1">The sequence shown here is derived from an EMBL/GenBank/DDBJ whole genome shotgun (WGS) entry which is preliminary data.</text>
</comment>
<evidence type="ECO:0000313" key="2">
    <source>
        <dbReference type="Proteomes" id="UP000052023"/>
    </source>
</evidence>
<name>A0A0R3MRC8_9BRAD</name>
<sequence length="121" mass="14309">MIGNVFNYLARNFLSDAQIIGHFTTKRPPARVSKHRNQRNLKLGRCYIADNSGIKKRMRAERRDEATGFADVIITPKRRREFWNATKRWAWADISKLAIDLEKDRERRRLMRLAALRALNQ</sequence>
<reference evidence="1 2" key="1">
    <citation type="submission" date="2014-03" db="EMBL/GenBank/DDBJ databases">
        <title>Bradyrhizobium valentinum sp. nov., isolated from effective nodules of Lupinus mariae-josephae, a lupine endemic of basic-lime soils in Eastern Spain.</title>
        <authorList>
            <person name="Duran D."/>
            <person name="Rey L."/>
            <person name="Navarro A."/>
            <person name="Busquets A."/>
            <person name="Imperial J."/>
            <person name="Ruiz-Argueso T."/>
        </authorList>
    </citation>
    <scope>NUCLEOTIDE SEQUENCE [LARGE SCALE GENOMIC DNA]</scope>
    <source>
        <strain evidence="1 2">Ro19</strain>
    </source>
</reference>
<evidence type="ECO:0000313" key="1">
    <source>
        <dbReference type="EMBL" id="KRR22142.1"/>
    </source>
</evidence>
<dbReference type="Proteomes" id="UP000052023">
    <property type="component" value="Unassembled WGS sequence"/>
</dbReference>
<dbReference type="RefSeq" id="WP_057845380.1">
    <property type="nucleotide sequence ID" value="NZ_LLYA01000167.1"/>
</dbReference>
<gene>
    <name evidence="1" type="ORF">CQ13_29885</name>
</gene>
<keyword evidence="2" id="KW-1185">Reference proteome</keyword>
<accession>A0A0R3MRC8</accession>
<organism evidence="1 2">
    <name type="scientific">Bradyrhizobium retamae</name>
    <dbReference type="NCBI Taxonomy" id="1300035"/>
    <lineage>
        <taxon>Bacteria</taxon>
        <taxon>Pseudomonadati</taxon>
        <taxon>Pseudomonadota</taxon>
        <taxon>Alphaproteobacteria</taxon>
        <taxon>Hyphomicrobiales</taxon>
        <taxon>Nitrobacteraceae</taxon>
        <taxon>Bradyrhizobium</taxon>
    </lineage>
</organism>
<proteinExistence type="predicted"/>
<dbReference type="AlphaFoldDB" id="A0A0R3MRC8"/>
<dbReference type="EMBL" id="LLYA01000167">
    <property type="protein sequence ID" value="KRR22142.1"/>
    <property type="molecule type" value="Genomic_DNA"/>
</dbReference>
<protein>
    <submittedName>
        <fullName evidence="1">Uncharacterized protein</fullName>
    </submittedName>
</protein>